<dbReference type="EnsemblMetazoa" id="G28732.1">
    <property type="protein sequence ID" value="G28732.1:cds"/>
    <property type="gene ID" value="G28732"/>
</dbReference>
<evidence type="ECO:0000256" key="3">
    <source>
        <dbReference type="ARBA" id="ARBA00023295"/>
    </source>
</evidence>
<dbReference type="InterPro" id="IPR050985">
    <property type="entry name" value="Alpha-glycosidase_related"/>
</dbReference>
<comment type="similarity">
    <text evidence="1 4">Belongs to the glycosyl hydrolase 31 family.</text>
</comment>
<dbReference type="OMA" id="HFHHIAN"/>
<evidence type="ECO:0000256" key="6">
    <source>
        <dbReference type="SAM" id="Phobius"/>
    </source>
</evidence>
<evidence type="ECO:0008006" key="11">
    <source>
        <dbReference type="Google" id="ProtNLM"/>
    </source>
</evidence>
<dbReference type="InterPro" id="IPR048395">
    <property type="entry name" value="Glyco_hydro_31_C"/>
</dbReference>
<feature type="region of interest" description="Disordered" evidence="5">
    <location>
        <begin position="1"/>
        <end position="120"/>
    </location>
</feature>
<dbReference type="InterPro" id="IPR000322">
    <property type="entry name" value="Glyco_hydro_31_TIM"/>
</dbReference>
<dbReference type="Gene3D" id="2.60.40.1180">
    <property type="entry name" value="Golgi alpha-mannosidase II"/>
    <property type="match status" value="1"/>
</dbReference>
<feature type="region of interest" description="Disordered" evidence="5">
    <location>
        <begin position="250"/>
        <end position="270"/>
    </location>
</feature>
<evidence type="ECO:0000256" key="4">
    <source>
        <dbReference type="RuleBase" id="RU361185"/>
    </source>
</evidence>
<organism evidence="9 10">
    <name type="scientific">Magallana gigas</name>
    <name type="common">Pacific oyster</name>
    <name type="synonym">Crassostrea gigas</name>
    <dbReference type="NCBI Taxonomy" id="29159"/>
    <lineage>
        <taxon>Eukaryota</taxon>
        <taxon>Metazoa</taxon>
        <taxon>Spiralia</taxon>
        <taxon>Lophotrochozoa</taxon>
        <taxon>Mollusca</taxon>
        <taxon>Bivalvia</taxon>
        <taxon>Autobranchia</taxon>
        <taxon>Pteriomorphia</taxon>
        <taxon>Ostreida</taxon>
        <taxon>Ostreoidea</taxon>
        <taxon>Ostreidae</taxon>
        <taxon>Magallana</taxon>
    </lineage>
</organism>
<sequence length="1080" mass="123184">MASYDGRFNQDPEYTNITIPDILNSGSDKEEEYENVVLRPKIPSSEDEVFEEEISINSSPHASPRKRRSGVINSTEKLNKIGTTDDDNEKANAKFSLSSSSDSSQESDNKAEEKETIDELDESMEMEDKISNLFPKQNSLGVIYDETRPRRCHPRQKASDVIYDETKPKRKVSFDTAMPTLRQNKNDNLPIRKISLDTGLDMNNIRRINIDSGYGKKLKKQSSNPEAKTDHTIRKISFDEESGTLHIRQISNEDDEDSPPVMFETSSDTPCVTPRKVSFEGDPSDIGYINRGFDNDTYLDNVTFQVQRVYPDIQEKDLNGFNKRANGNGDASGEFNGYETKGILKGGKSRQVNIAGNSENPEDKNSHLAEHLRKDSIALTSEKLGQILDLQKHYSQQHIRTKRFGKQREILKKYKLHLGVAALFVFIIILVSVGWHFHHIANKEKMISQRIFFEANSKRLTLSDPNGRDQMYGTLGNQIPSWKKPTHCLGEEESQEFQCLRWKDSAILRISYFTAPGVKCYNISWESLTPELYPLDCFSIGSQAWFGPSNNTHPEWPITQKTDFIFSASYSQNFDAGTFNSAVENYWLSENGNGILVSDDIPLVMHWNTMNKGSWCITSNYTGDFYGFKANIHKKRFLNYTICNGNDPKVAHEYFRTHLETGPESLPEKFLYTSPLWSTKGDRDSSEVTQSDVLNIANAIKKNNMSCGSIVIDGKWENIQGDFQFDEERFPNISTLLSTVMSTANCSLTVSFNPYFDYKSESFTDGHPKEHFILDASGIVPALVQWNDDVMAMLDVTNPSARSWITGKMMTLTDRYKIQSFKMTYGKPTWLPFHPTFYKRDITPNKLKKDFTDMLVSFHELNADIIEGTSHTQSLPYFVSVPTKVKDTEGGLCLTGTIPIALALGLMGYPYVMADGIDYYKFDPDDKTYELLPRNLYVRWIQMAAFFPGMKYSIPPWKYDKDIIKFAKRAGLMHQKYVAPAIESMMSEIKAGEPIIRPIWWMDPDDEIARSVGDSFLIGDEYMAAPILCEGKTSRQIYFPEGIWRDVQTNQLIVGKKWIAYPISMTTFPFFKRTKVYEGT</sequence>
<protein>
    <recommendedName>
        <fullName evidence="11">Family 31 glucosidase KIAA1161</fullName>
    </recommendedName>
</protein>
<evidence type="ECO:0000256" key="1">
    <source>
        <dbReference type="ARBA" id="ARBA00007806"/>
    </source>
</evidence>
<dbReference type="SUPFAM" id="SSF51011">
    <property type="entry name" value="Glycosyl hydrolase domain"/>
    <property type="match status" value="1"/>
</dbReference>
<dbReference type="SUPFAM" id="SSF51445">
    <property type="entry name" value="(Trans)glycosidases"/>
    <property type="match status" value="1"/>
</dbReference>
<dbReference type="PANTHER" id="PTHR43053:SF4">
    <property type="entry name" value="MYOGENESIS-REGULATING GLYCOSIDASE"/>
    <property type="match status" value="1"/>
</dbReference>
<keyword evidence="10" id="KW-1185">Reference proteome</keyword>
<dbReference type="Pfam" id="PF01055">
    <property type="entry name" value="Glyco_hydro_31_2nd"/>
    <property type="match status" value="1"/>
</dbReference>
<evidence type="ECO:0000256" key="2">
    <source>
        <dbReference type="ARBA" id="ARBA00022801"/>
    </source>
</evidence>
<reference evidence="9" key="1">
    <citation type="submission" date="2022-08" db="UniProtKB">
        <authorList>
            <consortium name="EnsemblMetazoa"/>
        </authorList>
    </citation>
    <scope>IDENTIFICATION</scope>
    <source>
        <strain evidence="9">05x7-T-G4-1.051#20</strain>
    </source>
</reference>
<dbReference type="Proteomes" id="UP000005408">
    <property type="component" value="Unassembled WGS sequence"/>
</dbReference>
<evidence type="ECO:0000259" key="7">
    <source>
        <dbReference type="Pfam" id="PF01055"/>
    </source>
</evidence>
<feature type="compositionally biased region" description="Low complexity" evidence="5">
    <location>
        <begin position="96"/>
        <end position="106"/>
    </location>
</feature>
<keyword evidence="2 4" id="KW-0378">Hydrolase</keyword>
<feature type="domain" description="Glycosyl hydrolase family 31 C-terminal" evidence="8">
    <location>
        <begin position="992"/>
        <end position="1073"/>
    </location>
</feature>
<keyword evidence="6" id="KW-1133">Transmembrane helix</keyword>
<keyword evidence="3 4" id="KW-0326">Glycosidase</keyword>
<dbReference type="PANTHER" id="PTHR43053">
    <property type="entry name" value="GLYCOSIDASE FAMILY 31"/>
    <property type="match status" value="1"/>
</dbReference>
<dbReference type="InterPro" id="IPR013780">
    <property type="entry name" value="Glyco_hydro_b"/>
</dbReference>
<evidence type="ECO:0000259" key="8">
    <source>
        <dbReference type="Pfam" id="PF21365"/>
    </source>
</evidence>
<dbReference type="AlphaFoldDB" id="A0A8W8LRS2"/>
<evidence type="ECO:0000256" key="5">
    <source>
        <dbReference type="SAM" id="MobiDB-lite"/>
    </source>
</evidence>
<dbReference type="CDD" id="cd06592">
    <property type="entry name" value="GH31_NET37"/>
    <property type="match status" value="1"/>
</dbReference>
<feature type="transmembrane region" description="Helical" evidence="6">
    <location>
        <begin position="416"/>
        <end position="437"/>
    </location>
</feature>
<dbReference type="OrthoDB" id="10070917at2759"/>
<proteinExistence type="inferred from homology"/>
<dbReference type="GO" id="GO:0005975">
    <property type="term" value="P:carbohydrate metabolic process"/>
    <property type="evidence" value="ECO:0007669"/>
    <property type="project" value="InterPro"/>
</dbReference>
<dbReference type="GO" id="GO:0004553">
    <property type="term" value="F:hydrolase activity, hydrolyzing O-glycosyl compounds"/>
    <property type="evidence" value="ECO:0007669"/>
    <property type="project" value="InterPro"/>
</dbReference>
<keyword evidence="6" id="KW-0812">Transmembrane</keyword>
<name>A0A8W8LRS2_MAGGI</name>
<keyword evidence="6" id="KW-0472">Membrane</keyword>
<evidence type="ECO:0000313" key="10">
    <source>
        <dbReference type="Proteomes" id="UP000005408"/>
    </source>
</evidence>
<accession>A0A8W8LRS2</accession>
<dbReference type="Pfam" id="PF21365">
    <property type="entry name" value="Glyco_hydro_31_3rd"/>
    <property type="match status" value="1"/>
</dbReference>
<evidence type="ECO:0000313" key="9">
    <source>
        <dbReference type="EnsemblMetazoa" id="G28732.1:cds"/>
    </source>
</evidence>
<dbReference type="Gene3D" id="3.20.20.80">
    <property type="entry name" value="Glycosidases"/>
    <property type="match status" value="1"/>
</dbReference>
<dbReference type="InterPro" id="IPR017853">
    <property type="entry name" value="GH"/>
</dbReference>
<feature type="domain" description="Glycoside hydrolase family 31 TIM barrel" evidence="7">
    <location>
        <begin position="689"/>
        <end position="832"/>
    </location>
</feature>
<feature type="compositionally biased region" description="Acidic residues" evidence="5">
    <location>
        <begin position="45"/>
        <end position="54"/>
    </location>
</feature>